<gene>
    <name evidence="2" type="ORF">ACFO8L_21165</name>
</gene>
<dbReference type="Gene3D" id="3.40.50.300">
    <property type="entry name" value="P-loop containing nucleotide triphosphate hydrolases"/>
    <property type="match status" value="1"/>
</dbReference>
<protein>
    <submittedName>
        <fullName evidence="2">DEAD/DEAH box helicase</fullName>
    </submittedName>
</protein>
<dbReference type="SUPFAM" id="SSF52540">
    <property type="entry name" value="P-loop containing nucleoside triphosphate hydrolases"/>
    <property type="match status" value="1"/>
</dbReference>
<keyword evidence="2" id="KW-0378">Hydrolase</keyword>
<evidence type="ECO:0000313" key="3">
    <source>
        <dbReference type="Proteomes" id="UP001595891"/>
    </source>
</evidence>
<keyword evidence="2" id="KW-0067">ATP-binding</keyword>
<dbReference type="EMBL" id="JBHSFN010000012">
    <property type="protein sequence ID" value="MFC4588614.1"/>
    <property type="molecule type" value="Genomic_DNA"/>
</dbReference>
<sequence>MPLDLSRLGVSKGQALTVPRDIFAALPSKPWPRLRLEQGEVLKAWYDRRARRDVVIKQNTGGGKTVIGLLVAQSSLNEGAGPAVYLAPDTYLAAQVIGEAGRLGITVVSNPRDHRFIASEAVLVTTFHKLVNGRSVFGVGGTGRPARPVGTVVVDDAHAALAIAEGQFKIQVPAGHAGYDELLRQFAGALKHQSPSSWASLQEGGHAGPIRVPFWTWTASQDRVLQILRKYGDDDQEKWIYFSWPLLQQTLHLAVATVTSREIEIRPPCPPIDLIPSFAQAKRRVYLTATLADDGVLVTELGADPDDLAKPVTPDRAADLGDRLILAPMAITPRASAIGIRQLVREFAEGDRTSTGMPTAPPLNAIVLGAVWGSDLGEAGGGLVAAGRTRMWRALM</sequence>
<dbReference type="PROSITE" id="PS51192">
    <property type="entry name" value="HELICASE_ATP_BIND_1"/>
    <property type="match status" value="1"/>
</dbReference>
<dbReference type="RefSeq" id="WP_262845110.1">
    <property type="nucleotide sequence ID" value="NZ_JANZYP010000036.1"/>
</dbReference>
<evidence type="ECO:0000259" key="1">
    <source>
        <dbReference type="PROSITE" id="PS51192"/>
    </source>
</evidence>
<comment type="caution">
    <text evidence="2">The sequence shown here is derived from an EMBL/GenBank/DDBJ whole genome shotgun (WGS) entry which is preliminary data.</text>
</comment>
<dbReference type="SMART" id="SM00487">
    <property type="entry name" value="DEXDc"/>
    <property type="match status" value="1"/>
</dbReference>
<organism evidence="2 3">
    <name type="scientific">Sphaerisporangium corydalis</name>
    <dbReference type="NCBI Taxonomy" id="1441875"/>
    <lineage>
        <taxon>Bacteria</taxon>
        <taxon>Bacillati</taxon>
        <taxon>Actinomycetota</taxon>
        <taxon>Actinomycetes</taxon>
        <taxon>Streptosporangiales</taxon>
        <taxon>Streptosporangiaceae</taxon>
        <taxon>Sphaerisporangium</taxon>
    </lineage>
</organism>
<evidence type="ECO:0000313" key="2">
    <source>
        <dbReference type="EMBL" id="MFC4588614.1"/>
    </source>
</evidence>
<dbReference type="InterPro" id="IPR014001">
    <property type="entry name" value="Helicase_ATP-bd"/>
</dbReference>
<feature type="domain" description="Helicase ATP-binding" evidence="1">
    <location>
        <begin position="45"/>
        <end position="309"/>
    </location>
</feature>
<dbReference type="Pfam" id="PF00270">
    <property type="entry name" value="DEAD"/>
    <property type="match status" value="1"/>
</dbReference>
<dbReference type="InterPro" id="IPR027417">
    <property type="entry name" value="P-loop_NTPase"/>
</dbReference>
<dbReference type="GO" id="GO:0004386">
    <property type="term" value="F:helicase activity"/>
    <property type="evidence" value="ECO:0007669"/>
    <property type="project" value="UniProtKB-KW"/>
</dbReference>
<accession>A0ABV9EKY4</accession>
<proteinExistence type="predicted"/>
<reference evidence="3" key="1">
    <citation type="journal article" date="2019" name="Int. J. Syst. Evol. Microbiol.">
        <title>The Global Catalogue of Microorganisms (GCM) 10K type strain sequencing project: providing services to taxonomists for standard genome sequencing and annotation.</title>
        <authorList>
            <consortium name="The Broad Institute Genomics Platform"/>
            <consortium name="The Broad Institute Genome Sequencing Center for Infectious Disease"/>
            <person name="Wu L."/>
            <person name="Ma J."/>
        </authorList>
    </citation>
    <scope>NUCLEOTIDE SEQUENCE [LARGE SCALE GENOMIC DNA]</scope>
    <source>
        <strain evidence="3">CCUG 49560</strain>
    </source>
</reference>
<dbReference type="Proteomes" id="UP001595891">
    <property type="component" value="Unassembled WGS sequence"/>
</dbReference>
<keyword evidence="2" id="KW-0347">Helicase</keyword>
<keyword evidence="2" id="KW-0547">Nucleotide-binding</keyword>
<keyword evidence="3" id="KW-1185">Reference proteome</keyword>
<name>A0ABV9EKY4_9ACTN</name>
<dbReference type="InterPro" id="IPR011545">
    <property type="entry name" value="DEAD/DEAH_box_helicase_dom"/>
</dbReference>